<comment type="caution">
    <text evidence="3">The sequence shown here is derived from an EMBL/GenBank/DDBJ whole genome shotgun (WGS) entry which is preliminary data.</text>
</comment>
<gene>
    <name evidence="2" type="ORF">H3146_00115</name>
    <name evidence="3" type="ORF">H3147_02945</name>
</gene>
<evidence type="ECO:0000313" key="5">
    <source>
        <dbReference type="Proteomes" id="UP000525686"/>
    </source>
</evidence>
<proteinExistence type="predicted"/>
<accession>A0A7W3ZRL8</accession>
<evidence type="ECO:0000313" key="3">
    <source>
        <dbReference type="EMBL" id="MBB1257787.1"/>
    </source>
</evidence>
<evidence type="ECO:0000313" key="2">
    <source>
        <dbReference type="EMBL" id="MBB1251774.1"/>
    </source>
</evidence>
<dbReference type="RefSeq" id="WP_181353139.1">
    <property type="nucleotide sequence ID" value="NZ_JABJWZ010000001.1"/>
</dbReference>
<feature type="region of interest" description="Disordered" evidence="1">
    <location>
        <begin position="52"/>
        <end position="76"/>
    </location>
</feature>
<feature type="compositionally biased region" description="Basic and acidic residues" evidence="1">
    <location>
        <begin position="52"/>
        <end position="65"/>
    </location>
</feature>
<reference evidence="4 5" key="1">
    <citation type="submission" date="2020-05" db="EMBL/GenBank/DDBJ databases">
        <title>Classification of alakaliphilic streptomycetes isolated from an alkaline soil next to Lonar Crater, India and a proposal for the recognition of Streptomyces alkaliterrae sp. nov.</title>
        <authorList>
            <person name="Golinska P."/>
        </authorList>
    </citation>
    <scope>NUCLEOTIDE SEQUENCE [LARGE SCALE GENOMIC DNA]</scope>
    <source>
        <strain evidence="5">OF3</strain>
        <strain evidence="4">OF8</strain>
    </source>
</reference>
<dbReference type="Proteomes" id="UP000517765">
    <property type="component" value="Unassembled WGS sequence"/>
</dbReference>
<organism evidence="3 4">
    <name type="scientific">Streptomyces alkaliterrae</name>
    <dbReference type="NCBI Taxonomy" id="2213162"/>
    <lineage>
        <taxon>Bacteria</taxon>
        <taxon>Bacillati</taxon>
        <taxon>Actinomycetota</taxon>
        <taxon>Actinomycetes</taxon>
        <taxon>Kitasatosporales</taxon>
        <taxon>Streptomycetaceae</taxon>
        <taxon>Streptomyces</taxon>
    </lineage>
</organism>
<sequence length="84" mass="9135">MNGKESEKPWDPGEFRTAHALRDRGLLTITRSGGEVDAQVTEASAYYVQHGHHADNPAHAGEKQAARSHPLHADNTLVAVRRAA</sequence>
<dbReference type="Proteomes" id="UP000525686">
    <property type="component" value="Unassembled WGS sequence"/>
</dbReference>
<evidence type="ECO:0000313" key="4">
    <source>
        <dbReference type="Proteomes" id="UP000517765"/>
    </source>
</evidence>
<evidence type="ECO:0000256" key="1">
    <source>
        <dbReference type="SAM" id="MobiDB-lite"/>
    </source>
</evidence>
<reference evidence="3" key="2">
    <citation type="journal article" name="Syst. Appl. Microbiol.">
        <title>Streptomyces alkaliterrae sp. nov., isolated from an alkaline soil, and emended descriptions of Streptomyces alkaliphilus, Streptomyces calidiresistens and Streptomyces durbertensis.</title>
        <authorList>
            <person name="Swiecimska M."/>
            <person name="Golinska P."/>
            <person name="Nouioui I."/>
            <person name="Wypij M."/>
            <person name="Rai M."/>
            <person name="Sangal V."/>
            <person name="Goodfellow M."/>
        </authorList>
    </citation>
    <scope>NUCLEOTIDE SEQUENCE</scope>
    <source>
        <strain evidence="2">OF3</strain>
        <strain evidence="3">OF8</strain>
    </source>
</reference>
<dbReference type="EMBL" id="JABJWZ010000001">
    <property type="protein sequence ID" value="MBB1251774.1"/>
    <property type="molecule type" value="Genomic_DNA"/>
</dbReference>
<protein>
    <submittedName>
        <fullName evidence="3">Uncharacterized protein</fullName>
    </submittedName>
</protein>
<name>A0A7W3ZRL8_9ACTN</name>
<dbReference type="AlphaFoldDB" id="A0A7W3ZRL8"/>
<dbReference type="EMBL" id="JABJXA010000010">
    <property type="protein sequence ID" value="MBB1257787.1"/>
    <property type="molecule type" value="Genomic_DNA"/>
</dbReference>